<accession>A0A1B9HS43</accession>
<feature type="compositionally biased region" description="Polar residues" evidence="2">
    <location>
        <begin position="65"/>
        <end position="84"/>
    </location>
</feature>
<protein>
    <submittedName>
        <fullName evidence="3">Uncharacterized protein</fullName>
    </submittedName>
</protein>
<sequence>MVNSHSITSPIMLTGAPSAFTEQGLDSRTITHGLPFHANNTNWGTARTINDVELNPDPAYGAHPSSPSSAHGVLDTSSKGENSIQFRNDAGRSVPAIVPGEGYTYVPAYSGPQNPQSVVTNQVPDLAHHQSTDYIEQDLSHLTLSDRPISYDPYTYARQYPTGFLHAEHDYRIYPSAPYTGPVPPPYLGGVNKGSVSKQKSHPGQNYFTHTRVPVSAAHGGHHDEPIENANRRSAGSRHGSWEHAEAAPSVDGEEEYEAEVDGTGEDMTFVEDYKAIAEHQSKNLIPHMKSKILEQNRLISEQNSMISDQQTRIVELQSMLVSSQNEWVEKRQRIQRQMEGTFTELEDQKEESLSLQAKVYRLEAERAGLAAFTRAVLSSVEASGRRLANNLQENASLEQRLSKYRQKYFEKCDKIDRLEATLRENDTPGSSADSERSEGF</sequence>
<reference evidence="3" key="2">
    <citation type="submission" date="2016-07" db="EMBL/GenBank/DDBJ databases">
        <title>Evolution of pathogenesis and genome organization in the Tremellales.</title>
        <authorList>
            <person name="Cuomo C."/>
            <person name="Litvintseva A."/>
            <person name="Heitman J."/>
            <person name="Chen Y."/>
            <person name="Sun S."/>
            <person name="Springer D."/>
            <person name="Dromer F."/>
            <person name="Young S."/>
            <person name="Zeng Q."/>
            <person name="Chapman S."/>
            <person name="Gujja S."/>
            <person name="Saif S."/>
            <person name="Birren B."/>
        </authorList>
    </citation>
    <scope>NUCLEOTIDE SEQUENCE</scope>
    <source>
        <strain evidence="3">CBS 10737</strain>
    </source>
</reference>
<feature type="region of interest" description="Disordered" evidence="2">
    <location>
        <begin position="54"/>
        <end position="84"/>
    </location>
</feature>
<gene>
    <name evidence="3" type="ORF">I206_07897</name>
</gene>
<evidence type="ECO:0000256" key="2">
    <source>
        <dbReference type="SAM" id="MobiDB-lite"/>
    </source>
</evidence>
<organism evidence="3">
    <name type="scientific">Kwoniella pini CBS 10737</name>
    <dbReference type="NCBI Taxonomy" id="1296096"/>
    <lineage>
        <taxon>Eukaryota</taxon>
        <taxon>Fungi</taxon>
        <taxon>Dikarya</taxon>
        <taxon>Basidiomycota</taxon>
        <taxon>Agaricomycotina</taxon>
        <taxon>Tremellomycetes</taxon>
        <taxon>Tremellales</taxon>
        <taxon>Cryptococcaceae</taxon>
        <taxon>Kwoniella</taxon>
    </lineage>
</organism>
<evidence type="ECO:0000313" key="3">
    <source>
        <dbReference type="EMBL" id="OCF46112.1"/>
    </source>
</evidence>
<evidence type="ECO:0000256" key="1">
    <source>
        <dbReference type="SAM" id="Coils"/>
    </source>
</evidence>
<dbReference type="EMBL" id="KV700120">
    <property type="protein sequence ID" value="OCF46112.1"/>
    <property type="molecule type" value="Genomic_DNA"/>
</dbReference>
<feature type="coiled-coil region" evidence="1">
    <location>
        <begin position="332"/>
        <end position="408"/>
    </location>
</feature>
<keyword evidence="1" id="KW-0175">Coiled coil</keyword>
<feature type="region of interest" description="Disordered" evidence="2">
    <location>
        <begin position="217"/>
        <end position="256"/>
    </location>
</feature>
<dbReference type="AlphaFoldDB" id="A0A1B9HS43"/>
<reference evidence="3" key="1">
    <citation type="submission" date="2013-07" db="EMBL/GenBank/DDBJ databases">
        <title>The Genome Sequence of Cryptococcus pinus CBS10737.</title>
        <authorList>
            <consortium name="The Broad Institute Genome Sequencing Platform"/>
            <person name="Cuomo C."/>
            <person name="Litvintseva A."/>
            <person name="Chen Y."/>
            <person name="Heitman J."/>
            <person name="Sun S."/>
            <person name="Springer D."/>
            <person name="Dromer F."/>
            <person name="Young S.K."/>
            <person name="Zeng Q."/>
            <person name="Gargeya S."/>
            <person name="Fitzgerald M."/>
            <person name="Abouelleil A."/>
            <person name="Alvarado L."/>
            <person name="Berlin A.M."/>
            <person name="Chapman S.B."/>
            <person name="Dewar J."/>
            <person name="Goldberg J."/>
            <person name="Griggs A."/>
            <person name="Gujja S."/>
            <person name="Hansen M."/>
            <person name="Howarth C."/>
            <person name="Imamovic A."/>
            <person name="Larimer J."/>
            <person name="McCowan C."/>
            <person name="Murphy C."/>
            <person name="Pearson M."/>
            <person name="Priest M."/>
            <person name="Roberts A."/>
            <person name="Saif S."/>
            <person name="Shea T."/>
            <person name="Sykes S."/>
            <person name="Wortman J."/>
            <person name="Nusbaum C."/>
            <person name="Birren B."/>
        </authorList>
    </citation>
    <scope>NUCLEOTIDE SEQUENCE [LARGE SCALE GENOMIC DNA]</scope>
    <source>
        <strain evidence="3">CBS 10737</strain>
    </source>
</reference>
<feature type="region of interest" description="Disordered" evidence="2">
    <location>
        <begin position="421"/>
        <end position="441"/>
    </location>
</feature>
<proteinExistence type="predicted"/>
<name>A0A1B9HS43_9TREE</name>